<evidence type="ECO:0000313" key="3">
    <source>
        <dbReference type="Proteomes" id="UP000001072"/>
    </source>
</evidence>
<feature type="region of interest" description="Disordered" evidence="1">
    <location>
        <begin position="320"/>
        <end position="359"/>
    </location>
</feature>
<feature type="compositionally biased region" description="Polar residues" evidence="1">
    <location>
        <begin position="345"/>
        <end position="359"/>
    </location>
</feature>
<dbReference type="EMBL" id="GL883135">
    <property type="protein sequence ID" value="EGG01872.1"/>
    <property type="molecule type" value="Genomic_DNA"/>
</dbReference>
<dbReference type="InParanoid" id="F4S0G3"/>
<evidence type="ECO:0000313" key="2">
    <source>
        <dbReference type="EMBL" id="EGG01872.1"/>
    </source>
</evidence>
<gene>
    <name evidence="2" type="ORF">MELLADRAFT_110637</name>
</gene>
<organism evidence="3">
    <name type="scientific">Melampsora larici-populina (strain 98AG31 / pathotype 3-4-7)</name>
    <name type="common">Poplar leaf rust fungus</name>
    <dbReference type="NCBI Taxonomy" id="747676"/>
    <lineage>
        <taxon>Eukaryota</taxon>
        <taxon>Fungi</taxon>
        <taxon>Dikarya</taxon>
        <taxon>Basidiomycota</taxon>
        <taxon>Pucciniomycotina</taxon>
        <taxon>Pucciniomycetes</taxon>
        <taxon>Pucciniales</taxon>
        <taxon>Melampsoraceae</taxon>
        <taxon>Melampsora</taxon>
    </lineage>
</organism>
<keyword evidence="3" id="KW-1185">Reference proteome</keyword>
<feature type="region of interest" description="Disordered" evidence="1">
    <location>
        <begin position="534"/>
        <end position="615"/>
    </location>
</feature>
<feature type="compositionally biased region" description="Low complexity" evidence="1">
    <location>
        <begin position="590"/>
        <end position="615"/>
    </location>
</feature>
<dbReference type="VEuPathDB" id="FungiDB:MELLADRAFT_110637"/>
<dbReference type="HOGENOM" id="CLU_291522_0_0_1"/>
<name>F4S0G3_MELLP</name>
<protein>
    <submittedName>
        <fullName evidence="2">Uncharacterized protein</fullName>
    </submittedName>
</protein>
<feature type="compositionally biased region" description="Low complexity" evidence="1">
    <location>
        <begin position="320"/>
        <end position="341"/>
    </location>
</feature>
<accession>F4S0G3</accession>
<proteinExistence type="predicted"/>
<feature type="compositionally biased region" description="Polar residues" evidence="1">
    <location>
        <begin position="540"/>
        <end position="550"/>
    </location>
</feature>
<dbReference type="AlphaFoldDB" id="F4S0G3"/>
<feature type="compositionally biased region" description="Basic and acidic residues" evidence="1">
    <location>
        <begin position="572"/>
        <end position="586"/>
    </location>
</feature>
<dbReference type="KEGG" id="mlr:MELLADRAFT_110637"/>
<feature type="region of interest" description="Disordered" evidence="1">
    <location>
        <begin position="91"/>
        <end position="116"/>
    </location>
</feature>
<dbReference type="GeneID" id="18924142"/>
<feature type="region of interest" description="Disordered" evidence="1">
    <location>
        <begin position="403"/>
        <end position="470"/>
    </location>
</feature>
<feature type="compositionally biased region" description="Basic and acidic residues" evidence="1">
    <location>
        <begin position="106"/>
        <end position="116"/>
    </location>
</feature>
<dbReference type="Proteomes" id="UP000001072">
    <property type="component" value="Unassembled WGS sequence"/>
</dbReference>
<feature type="compositionally biased region" description="Polar residues" evidence="1">
    <location>
        <begin position="558"/>
        <end position="571"/>
    </location>
</feature>
<dbReference type="RefSeq" id="XP_007414972.1">
    <property type="nucleotide sequence ID" value="XM_007414910.1"/>
</dbReference>
<evidence type="ECO:0000256" key="1">
    <source>
        <dbReference type="SAM" id="MobiDB-lite"/>
    </source>
</evidence>
<reference evidence="3" key="1">
    <citation type="journal article" date="2011" name="Proc. Natl. Acad. Sci. U.S.A.">
        <title>Obligate biotrophy features unraveled by the genomic analysis of rust fungi.</title>
        <authorList>
            <person name="Duplessis S."/>
            <person name="Cuomo C.A."/>
            <person name="Lin Y.-C."/>
            <person name="Aerts A."/>
            <person name="Tisserant E."/>
            <person name="Veneault-Fourrey C."/>
            <person name="Joly D.L."/>
            <person name="Hacquard S."/>
            <person name="Amselem J."/>
            <person name="Cantarel B.L."/>
            <person name="Chiu R."/>
            <person name="Coutinho P.M."/>
            <person name="Feau N."/>
            <person name="Field M."/>
            <person name="Frey P."/>
            <person name="Gelhaye E."/>
            <person name="Goldberg J."/>
            <person name="Grabherr M.G."/>
            <person name="Kodira C.D."/>
            <person name="Kohler A."/>
            <person name="Kuees U."/>
            <person name="Lindquist E.A."/>
            <person name="Lucas S.M."/>
            <person name="Mago R."/>
            <person name="Mauceli E."/>
            <person name="Morin E."/>
            <person name="Murat C."/>
            <person name="Pangilinan J.L."/>
            <person name="Park R."/>
            <person name="Pearson M."/>
            <person name="Quesneville H."/>
            <person name="Rouhier N."/>
            <person name="Sakthikumar S."/>
            <person name="Salamov A.A."/>
            <person name="Schmutz J."/>
            <person name="Selles B."/>
            <person name="Shapiro H."/>
            <person name="Tanguay P."/>
            <person name="Tuskan G.A."/>
            <person name="Henrissat B."/>
            <person name="Van de Peer Y."/>
            <person name="Rouze P."/>
            <person name="Ellis J.G."/>
            <person name="Dodds P.N."/>
            <person name="Schein J.E."/>
            <person name="Zhong S."/>
            <person name="Hamelin R.C."/>
            <person name="Grigoriev I.V."/>
            <person name="Szabo L.J."/>
            <person name="Martin F."/>
        </authorList>
    </citation>
    <scope>NUCLEOTIDE SEQUENCE [LARGE SCALE GENOMIC DNA]</scope>
    <source>
        <strain evidence="3">98AG31 / pathotype 3-4-7</strain>
    </source>
</reference>
<sequence>MLTPINPCNVRAKMQCYLEDLGQVAEVVDVWLHSMAMSYPLHSALEAVWNVVAIEVPAIHKELLPSKHIHDSILDPSSYLDKTEVSYSARSEAIDPKLQHSTNQNGKREWTPPEDGRVIANIPRRSARLSATTQKSPYPTPVVWDDIAQSPMRNSRTKKTKIDSSPEICPSSPKYQAENLIILSTPGVDSPESHSQEIALEWVATIQEIRELDPLPSSIPIGVASDYVASEITQPCQFPCPSEYNKGELWQNIESEFLNVMGADIIARGDLRRGKFGVLGIVDWILDAREHDGWDDICEEAALGKLKTLREHLKRAVLHSNNTPVPSPNLVSPPSSTTTLVQPESPATPSKLQNKFRSTNSSRWLDTVMATDQSSSSGNSQQSLHLKQIICKSRHTASRMYGAVRVSRSVTPPSDTEAKSPAPPKSLSQQTISEHQHTRSRLYGTIRVSRSATPASDDEGPMCFKTPSNSSNALESQLIGALIPYPLVYSARSNNETDLDLQKTPDSLQASIKTTYNTHFKTRYPQLLIEGPTHMHSTKESGQSTTFNSLQDDDPHSISDQVQAHATSNDDVSNHKRLQFDHEQRGRRNSPVSHDPSPSVVVVSTSTHQASAASQMPPLTKSPLWVQKIDMYESISVKKNNIQPIELVDIHKATQVLLGTLIRGSCTDFNPDELLRQPVTFSSLGQPGIRQWCEQPENRKLFTPSLETLWYKPKIFNFDAITKLDPPETIYRHERFLWNTLKLFCMPSANFIKRGMHYVLAAVILIGSDAEEPHCAPDLPNVSSMSRGARTAFSCWHHYKTLSSLRWAKIEARRAEAADGCLEDLDKLIAIIYTMVETFASIWASTSIKADIEATKKMIKASQSIEEIHLLTSGLEHLQKACSQIKVEYSNLPALVGFLCSGVKGLMIYPTDIRVFSPLRALNFLLVTSHLAQSNKSISEPIWKRTQSYIVGFLNAVTQSTEEWVPQELNRYHLAKALFLDFSDYSISRNMTKISIPKCRNYKVFRLHSATINQGKVVAVVDNRDLPSAPPEHRQISHWESSFLAQG</sequence>